<gene>
    <name evidence="1" type="ORF">CLUP02_03223</name>
</gene>
<accession>A0A9Q8WCI7</accession>
<dbReference type="RefSeq" id="XP_049139391.1">
    <property type="nucleotide sequence ID" value="XM_049282248.1"/>
</dbReference>
<reference evidence="1" key="1">
    <citation type="journal article" date="2021" name="Mol. Plant Microbe Interact.">
        <title>Complete Genome Sequence of the Plant-Pathogenic Fungus Colletotrichum lupini.</title>
        <authorList>
            <person name="Baroncelli R."/>
            <person name="Pensec F."/>
            <person name="Da Lio D."/>
            <person name="Boufleur T."/>
            <person name="Vicente I."/>
            <person name="Sarrocco S."/>
            <person name="Picot A."/>
            <person name="Baraldi E."/>
            <person name="Sukno S."/>
            <person name="Thon M."/>
            <person name="Le Floch G."/>
        </authorList>
    </citation>
    <scope>NUCLEOTIDE SEQUENCE</scope>
    <source>
        <strain evidence="1">IMI 504893</strain>
    </source>
</reference>
<protein>
    <submittedName>
        <fullName evidence="1">Uncharacterized protein</fullName>
    </submittedName>
</protein>
<evidence type="ECO:0000313" key="2">
    <source>
        <dbReference type="Proteomes" id="UP000830671"/>
    </source>
</evidence>
<dbReference type="KEGG" id="clup:CLUP02_03223"/>
<organism evidence="1 2">
    <name type="scientific">Colletotrichum lupini</name>
    <dbReference type="NCBI Taxonomy" id="145971"/>
    <lineage>
        <taxon>Eukaryota</taxon>
        <taxon>Fungi</taxon>
        <taxon>Dikarya</taxon>
        <taxon>Ascomycota</taxon>
        <taxon>Pezizomycotina</taxon>
        <taxon>Sordariomycetes</taxon>
        <taxon>Hypocreomycetidae</taxon>
        <taxon>Glomerellales</taxon>
        <taxon>Glomerellaceae</taxon>
        <taxon>Colletotrichum</taxon>
        <taxon>Colletotrichum acutatum species complex</taxon>
    </lineage>
</organism>
<dbReference type="AlphaFoldDB" id="A0A9Q8WCI7"/>
<keyword evidence="2" id="KW-1185">Reference proteome</keyword>
<dbReference type="GeneID" id="73337258"/>
<dbReference type="EMBL" id="CP019474">
    <property type="protein sequence ID" value="UQC77752.1"/>
    <property type="molecule type" value="Genomic_DNA"/>
</dbReference>
<dbReference type="Proteomes" id="UP000830671">
    <property type="component" value="Chromosome 2"/>
</dbReference>
<sequence length="91" mass="9535">MLPCSGSPSSAIPALRSSRLIPKLRSTLVPELYSQGPASDRADSSFPARLVAWEILGPLLSCSLGAMDSPVNVAQKEEADSSTIHSFGFGC</sequence>
<proteinExistence type="predicted"/>
<evidence type="ECO:0000313" key="1">
    <source>
        <dbReference type="EMBL" id="UQC77752.1"/>
    </source>
</evidence>
<name>A0A9Q8WCI7_9PEZI</name>